<sequence length="111" mass="12017">MSPESANSDLSQVIARMKSERAPVLIFSSTSARPEATLDEARGELASAIGQLAHTIFSKKYGPLVGTVTKTTAETLLKSAEENLYRAKGDATLVIQELMDRAFTSKTNKKK</sequence>
<evidence type="ECO:0000313" key="1">
    <source>
        <dbReference type="EMBL" id="CAB4990417.1"/>
    </source>
</evidence>
<name>A0A6J7NB16_9ZZZZ</name>
<gene>
    <name evidence="1" type="ORF">UFOPK4010_00560</name>
</gene>
<proteinExistence type="predicted"/>
<dbReference type="EMBL" id="CAFBOU010000034">
    <property type="protein sequence ID" value="CAB4990417.1"/>
    <property type="molecule type" value="Genomic_DNA"/>
</dbReference>
<protein>
    <submittedName>
        <fullName evidence="1">Unannotated protein</fullName>
    </submittedName>
</protein>
<reference evidence="1" key="1">
    <citation type="submission" date="2020-05" db="EMBL/GenBank/DDBJ databases">
        <authorList>
            <person name="Chiriac C."/>
            <person name="Salcher M."/>
            <person name="Ghai R."/>
            <person name="Kavagutti S V."/>
        </authorList>
    </citation>
    <scope>NUCLEOTIDE SEQUENCE</scope>
</reference>
<dbReference type="AlphaFoldDB" id="A0A6J7NB16"/>
<organism evidence="1">
    <name type="scientific">freshwater metagenome</name>
    <dbReference type="NCBI Taxonomy" id="449393"/>
    <lineage>
        <taxon>unclassified sequences</taxon>
        <taxon>metagenomes</taxon>
        <taxon>ecological metagenomes</taxon>
    </lineage>
</organism>
<accession>A0A6J7NB16</accession>